<dbReference type="EMBL" id="CM023484">
    <property type="protein sequence ID" value="KAH6933554.1"/>
    <property type="molecule type" value="Genomic_DNA"/>
</dbReference>
<sequence>MTSDASPKERNKLCKVLLKNSSIFATKSNMLGLCLHAEHSVELRDNIPVASQPYRCSPADRKFIKDQVNNYMVKGIVRRSDSKYAAPTIMADQPNHPTTPPRMVYDY</sequence>
<dbReference type="Proteomes" id="UP000821845">
    <property type="component" value="Chromosome 4"/>
</dbReference>
<proteinExistence type="predicted"/>
<evidence type="ECO:0000313" key="2">
    <source>
        <dbReference type="Proteomes" id="UP000821845"/>
    </source>
</evidence>
<organism evidence="1 2">
    <name type="scientific">Hyalomma asiaticum</name>
    <name type="common">Tick</name>
    <dbReference type="NCBI Taxonomy" id="266040"/>
    <lineage>
        <taxon>Eukaryota</taxon>
        <taxon>Metazoa</taxon>
        <taxon>Ecdysozoa</taxon>
        <taxon>Arthropoda</taxon>
        <taxon>Chelicerata</taxon>
        <taxon>Arachnida</taxon>
        <taxon>Acari</taxon>
        <taxon>Parasitiformes</taxon>
        <taxon>Ixodida</taxon>
        <taxon>Ixodoidea</taxon>
        <taxon>Ixodidae</taxon>
        <taxon>Hyalomminae</taxon>
        <taxon>Hyalomma</taxon>
    </lineage>
</organism>
<accession>A0ACB7SI11</accession>
<reference evidence="1" key="1">
    <citation type="submission" date="2020-05" db="EMBL/GenBank/DDBJ databases">
        <title>Large-scale comparative analyses of tick genomes elucidate their genetic diversity and vector capacities.</title>
        <authorList>
            <person name="Jia N."/>
            <person name="Wang J."/>
            <person name="Shi W."/>
            <person name="Du L."/>
            <person name="Sun Y."/>
            <person name="Zhan W."/>
            <person name="Jiang J."/>
            <person name="Wang Q."/>
            <person name="Zhang B."/>
            <person name="Ji P."/>
            <person name="Sakyi L.B."/>
            <person name="Cui X."/>
            <person name="Yuan T."/>
            <person name="Jiang B."/>
            <person name="Yang W."/>
            <person name="Lam T.T.-Y."/>
            <person name="Chang Q."/>
            <person name="Ding S."/>
            <person name="Wang X."/>
            <person name="Zhu J."/>
            <person name="Ruan X."/>
            <person name="Zhao L."/>
            <person name="Wei J."/>
            <person name="Que T."/>
            <person name="Du C."/>
            <person name="Cheng J."/>
            <person name="Dai P."/>
            <person name="Han X."/>
            <person name="Huang E."/>
            <person name="Gao Y."/>
            <person name="Liu J."/>
            <person name="Shao H."/>
            <person name="Ye R."/>
            <person name="Li L."/>
            <person name="Wei W."/>
            <person name="Wang X."/>
            <person name="Wang C."/>
            <person name="Yang T."/>
            <person name="Huo Q."/>
            <person name="Li W."/>
            <person name="Guo W."/>
            <person name="Chen H."/>
            <person name="Zhou L."/>
            <person name="Ni X."/>
            <person name="Tian J."/>
            <person name="Zhou Y."/>
            <person name="Sheng Y."/>
            <person name="Liu T."/>
            <person name="Pan Y."/>
            <person name="Xia L."/>
            <person name="Li J."/>
            <person name="Zhao F."/>
            <person name="Cao W."/>
        </authorList>
    </citation>
    <scope>NUCLEOTIDE SEQUENCE</scope>
    <source>
        <strain evidence="1">Hyas-2018</strain>
    </source>
</reference>
<protein>
    <submittedName>
        <fullName evidence="1">Uncharacterized protein</fullName>
    </submittedName>
</protein>
<name>A0ACB7SI11_HYAAI</name>
<gene>
    <name evidence="1" type="ORF">HPB50_016277</name>
</gene>
<keyword evidence="2" id="KW-1185">Reference proteome</keyword>
<comment type="caution">
    <text evidence="1">The sequence shown here is derived from an EMBL/GenBank/DDBJ whole genome shotgun (WGS) entry which is preliminary data.</text>
</comment>
<evidence type="ECO:0000313" key="1">
    <source>
        <dbReference type="EMBL" id="KAH6933554.1"/>
    </source>
</evidence>